<dbReference type="GeneID" id="93685275"/>
<accession>A0ABU0N693</accession>
<proteinExistence type="predicted"/>
<dbReference type="RefSeq" id="WP_307019260.1">
    <property type="nucleotide sequence ID" value="NZ_JAUSWK010000001.1"/>
</dbReference>
<reference evidence="2 3" key="1">
    <citation type="submission" date="2023-07" db="EMBL/GenBank/DDBJ databases">
        <title>Genomic Encyclopedia of Type Strains, Phase IV (KMG-IV): sequencing the most valuable type-strain genomes for metagenomic binning, comparative biology and taxonomic classification.</title>
        <authorList>
            <person name="Goeker M."/>
        </authorList>
    </citation>
    <scope>NUCLEOTIDE SEQUENCE [LARGE SCALE GENOMIC DNA]</scope>
    <source>
        <strain evidence="2 3">DSM 14432</strain>
    </source>
</reference>
<evidence type="ECO:0000256" key="1">
    <source>
        <dbReference type="SAM" id="MobiDB-lite"/>
    </source>
</evidence>
<comment type="caution">
    <text evidence="2">The sequence shown here is derived from an EMBL/GenBank/DDBJ whole genome shotgun (WGS) entry which is preliminary data.</text>
</comment>
<name>A0ABU0N693_9SPHN</name>
<sequence>MKPNGEQIRNNRYPHTPGHRRGAPETSRLAAESMASSAKTIRAKVLAVVASSGEAGVIGDDVANALDLHVTQVRSRLSELVAGKKVADSKKRRKGASGRSGCVWVLPEFAPADNDNDTQDGAA</sequence>
<evidence type="ECO:0000313" key="2">
    <source>
        <dbReference type="EMBL" id="MDQ0564924.1"/>
    </source>
</evidence>
<protein>
    <submittedName>
        <fullName evidence="2">Uncharacterized protein</fullName>
    </submittedName>
</protein>
<feature type="region of interest" description="Disordered" evidence="1">
    <location>
        <begin position="1"/>
        <end position="33"/>
    </location>
</feature>
<gene>
    <name evidence="2" type="ORF">QOZ97_000434</name>
</gene>
<evidence type="ECO:0000313" key="3">
    <source>
        <dbReference type="Proteomes" id="UP001238601"/>
    </source>
</evidence>
<organism evidence="2 3">
    <name type="scientific">Qipengyuania citrea</name>
    <dbReference type="NCBI Taxonomy" id="225971"/>
    <lineage>
        <taxon>Bacteria</taxon>
        <taxon>Pseudomonadati</taxon>
        <taxon>Pseudomonadota</taxon>
        <taxon>Alphaproteobacteria</taxon>
        <taxon>Sphingomonadales</taxon>
        <taxon>Erythrobacteraceae</taxon>
        <taxon>Qipengyuania</taxon>
    </lineage>
</organism>
<dbReference type="Proteomes" id="UP001238601">
    <property type="component" value="Unassembled WGS sequence"/>
</dbReference>
<keyword evidence="3" id="KW-1185">Reference proteome</keyword>
<dbReference type="EMBL" id="JAUSWK010000001">
    <property type="protein sequence ID" value="MDQ0564924.1"/>
    <property type="molecule type" value="Genomic_DNA"/>
</dbReference>